<organism evidence="2 3">
    <name type="scientific">Bacillus solimangrovi</name>
    <dbReference type="NCBI Taxonomy" id="1305675"/>
    <lineage>
        <taxon>Bacteria</taxon>
        <taxon>Bacillati</taxon>
        <taxon>Bacillota</taxon>
        <taxon>Bacilli</taxon>
        <taxon>Bacillales</taxon>
        <taxon>Bacillaceae</taxon>
        <taxon>Bacillus</taxon>
    </lineage>
</organism>
<sequence>MKKIIMATALVSTLTIAGLTTGGILANTQISGENLSKVKESSFHTSKNVDQLVSSLDGEVILEFEGQGSVLDTEGNEVSKDNYFKLLAKNGFSIGESVEIDENYQPPTEEEIYQNRIKFFLVDPTGKTENEILEEIAEAKNTIFTYKEGYKLGLDIEGKSESQVMDEITNLRNEGKITEVNDTFFTAEEYNAELKLAKENGIETDGKPFYKIQDEIFKKLNLDSYKALM</sequence>
<dbReference type="STRING" id="1305675.BFG57_13860"/>
<dbReference type="OrthoDB" id="9847474at2"/>
<dbReference type="EMBL" id="MJEH01000018">
    <property type="protein sequence ID" value="OEH93037.1"/>
    <property type="molecule type" value="Genomic_DNA"/>
</dbReference>
<gene>
    <name evidence="2" type="ORF">BFG57_13860</name>
</gene>
<name>A0A1E5LG26_9BACI</name>
<evidence type="ECO:0000313" key="2">
    <source>
        <dbReference type="EMBL" id="OEH93037.1"/>
    </source>
</evidence>
<comment type="caution">
    <text evidence="2">The sequence shown here is derived from an EMBL/GenBank/DDBJ whole genome shotgun (WGS) entry which is preliminary data.</text>
</comment>
<evidence type="ECO:0000313" key="3">
    <source>
        <dbReference type="Proteomes" id="UP000095209"/>
    </source>
</evidence>
<dbReference type="AlphaFoldDB" id="A0A1E5LG26"/>
<keyword evidence="1" id="KW-0732">Signal</keyword>
<dbReference type="RefSeq" id="WP_069716938.1">
    <property type="nucleotide sequence ID" value="NZ_MJEH01000018.1"/>
</dbReference>
<feature type="signal peptide" evidence="1">
    <location>
        <begin position="1"/>
        <end position="17"/>
    </location>
</feature>
<proteinExistence type="predicted"/>
<keyword evidence="3" id="KW-1185">Reference proteome</keyword>
<dbReference type="Proteomes" id="UP000095209">
    <property type="component" value="Unassembled WGS sequence"/>
</dbReference>
<accession>A0A1E5LG26</accession>
<protein>
    <submittedName>
        <fullName evidence="2">Uncharacterized protein</fullName>
    </submittedName>
</protein>
<reference evidence="2 3" key="1">
    <citation type="submission" date="2016-08" db="EMBL/GenBank/DDBJ databases">
        <title>Genome of Bacillus solimangrovi GH2-4.</title>
        <authorList>
            <person name="Lim S."/>
            <person name="Kim B.-C."/>
        </authorList>
    </citation>
    <scope>NUCLEOTIDE SEQUENCE [LARGE SCALE GENOMIC DNA]</scope>
    <source>
        <strain evidence="2 3">GH2-4</strain>
    </source>
</reference>
<evidence type="ECO:0000256" key="1">
    <source>
        <dbReference type="SAM" id="SignalP"/>
    </source>
</evidence>
<feature type="chain" id="PRO_5038987789" evidence="1">
    <location>
        <begin position="18"/>
        <end position="229"/>
    </location>
</feature>